<feature type="region of interest" description="Disordered" evidence="1">
    <location>
        <begin position="1"/>
        <end position="33"/>
    </location>
</feature>
<dbReference type="Proteomes" id="UP000256328">
    <property type="component" value="Unassembled WGS sequence"/>
</dbReference>
<keyword evidence="4" id="KW-1185">Reference proteome</keyword>
<reference evidence="3 4" key="1">
    <citation type="journal article" date="2018" name="IMA Fungus">
        <title>IMA Genome-F 9: Draft genome sequence of Annulohypoxylon stygium, Aspergillus mulundensis, Berkeleyomyces basicola (syn. Thielaviopsis basicola), Ceratocystis smalleyi, two Cercospora beticola strains, Coleophoma cylindrospora, Fusarium fracticaudum, Phialophora cf. hyalina, and Morchella septimelata.</title>
        <authorList>
            <person name="Wingfield B.D."/>
            <person name="Bills G.F."/>
            <person name="Dong Y."/>
            <person name="Huang W."/>
            <person name="Nel W.J."/>
            <person name="Swalarsk-Parry B.S."/>
            <person name="Vaghefi N."/>
            <person name="Wilken P.M."/>
            <person name="An Z."/>
            <person name="de Beer Z.W."/>
            <person name="De Vos L."/>
            <person name="Chen L."/>
            <person name="Duong T.A."/>
            <person name="Gao Y."/>
            <person name="Hammerbacher A."/>
            <person name="Kikkert J.R."/>
            <person name="Li Y."/>
            <person name="Li H."/>
            <person name="Li K."/>
            <person name="Li Q."/>
            <person name="Liu X."/>
            <person name="Ma X."/>
            <person name="Naidoo K."/>
            <person name="Pethybridge S.J."/>
            <person name="Sun J."/>
            <person name="Steenkamp E.T."/>
            <person name="van der Nest M.A."/>
            <person name="van Wyk S."/>
            <person name="Wingfield M.J."/>
            <person name="Xiong C."/>
            <person name="Yue Q."/>
            <person name="Zhang X."/>
        </authorList>
    </citation>
    <scope>NUCLEOTIDE SEQUENCE [LARGE SCALE GENOMIC DNA]</scope>
    <source>
        <strain evidence="3 4">BP5796</strain>
    </source>
</reference>
<evidence type="ECO:0000313" key="4">
    <source>
        <dbReference type="Proteomes" id="UP000256328"/>
    </source>
</evidence>
<accession>A0A3D8T7W7</accession>
<feature type="domain" description="2EXR" evidence="2">
    <location>
        <begin position="134"/>
        <end position="224"/>
    </location>
</feature>
<dbReference type="AlphaFoldDB" id="A0A3D8T7W7"/>
<dbReference type="Pfam" id="PF20150">
    <property type="entry name" value="2EXR"/>
    <property type="match status" value="1"/>
</dbReference>
<dbReference type="EMBL" id="PDLN01000001">
    <property type="protein sequence ID" value="RDW94615.1"/>
    <property type="molecule type" value="Genomic_DNA"/>
</dbReference>
<evidence type="ECO:0000259" key="2">
    <source>
        <dbReference type="Pfam" id="PF20150"/>
    </source>
</evidence>
<sequence length="351" mass="39102">MATQRKRAKSQYASLPTAIANDGPRLQTHGTPDGVLDHPLTLSRANLRSDQVFDSTVEGSQAPQRYQEDFGALVRHSDLSTKEPALRRSPVMGTFSLLRSVAEGNSIAVAVAHISAATGALQPSITGHIRLDIFHKFAELAEDIRFMVYDYMEANRSRVVKTSIIGDGKAKPYTFKSGSGVPVLLHLSKEARAYGLQHLYKACFQNGGRDSPRMVYLNPKRDRLVVQIPIAGCSQRRDVMSVLKLEPEQQTPLLTPTIRSWTLWGDEKIAILLLPFPAPKPCTRWYQELFVVVTKLEGAGLDEVVREYPQLCDVTYGRTVYEKDLTQWDTMWAGVFRALESFTSGGFEIGC</sequence>
<dbReference type="OrthoDB" id="10308462at2759"/>
<evidence type="ECO:0000313" key="3">
    <source>
        <dbReference type="EMBL" id="RDW94615.1"/>
    </source>
</evidence>
<protein>
    <recommendedName>
        <fullName evidence="2">2EXR domain-containing protein</fullName>
    </recommendedName>
</protein>
<name>A0A3D8T7W7_9HELO</name>
<dbReference type="InterPro" id="IPR045518">
    <property type="entry name" value="2EXR"/>
</dbReference>
<gene>
    <name evidence="3" type="ORF">BP5796_00378</name>
</gene>
<evidence type="ECO:0000256" key="1">
    <source>
        <dbReference type="SAM" id="MobiDB-lite"/>
    </source>
</evidence>
<organism evidence="3 4">
    <name type="scientific">Coleophoma crateriformis</name>
    <dbReference type="NCBI Taxonomy" id="565419"/>
    <lineage>
        <taxon>Eukaryota</taxon>
        <taxon>Fungi</taxon>
        <taxon>Dikarya</taxon>
        <taxon>Ascomycota</taxon>
        <taxon>Pezizomycotina</taxon>
        <taxon>Leotiomycetes</taxon>
        <taxon>Helotiales</taxon>
        <taxon>Dermateaceae</taxon>
        <taxon>Coleophoma</taxon>
    </lineage>
</organism>
<proteinExistence type="predicted"/>
<comment type="caution">
    <text evidence="3">The sequence shown here is derived from an EMBL/GenBank/DDBJ whole genome shotgun (WGS) entry which is preliminary data.</text>
</comment>